<reference evidence="1" key="1">
    <citation type="submission" date="2013-12" db="EMBL/GenBank/DDBJ databases">
        <title>A Varibaculum cambriense genome reconstructed from a premature infant gut community with otherwise low bacterial novelty that shifts toward anaerobic metabolism during the third week of life.</title>
        <authorList>
            <person name="Brown C.T."/>
            <person name="Sharon I."/>
            <person name="Thomas B.C."/>
            <person name="Castelle C.J."/>
            <person name="Morowitz M.J."/>
            <person name="Banfield J.F."/>
        </authorList>
    </citation>
    <scope>NUCLEOTIDE SEQUENCE</scope>
</reference>
<accession>W1YTW4</accession>
<organism evidence="1">
    <name type="scientific">human gut metagenome</name>
    <dbReference type="NCBI Taxonomy" id="408170"/>
    <lineage>
        <taxon>unclassified sequences</taxon>
        <taxon>metagenomes</taxon>
        <taxon>organismal metagenomes</taxon>
    </lineage>
</organism>
<name>W1YTW4_9ZZZZ</name>
<protein>
    <submittedName>
        <fullName evidence="1">Uncharacterized protein</fullName>
    </submittedName>
</protein>
<comment type="caution">
    <text evidence="1">The sequence shown here is derived from an EMBL/GenBank/DDBJ whole genome shotgun (WGS) entry which is preliminary data.</text>
</comment>
<gene>
    <name evidence="1" type="ORF">Q604_UNBC00032G0001</name>
</gene>
<feature type="non-terminal residue" evidence="1">
    <location>
        <position position="1"/>
    </location>
</feature>
<evidence type="ECO:0000313" key="1">
    <source>
        <dbReference type="EMBL" id="ETJ45993.1"/>
    </source>
</evidence>
<proteinExistence type="predicted"/>
<dbReference type="AlphaFoldDB" id="W1YTW4"/>
<sequence>IHQCNTAWSGLLNETSFFSLQVQRPLRVDALDALIREPGRSLNLGFMRQRFNGYVDLLLRAVYSIAIYCCPF</sequence>
<dbReference type="EMBL" id="AZMM01000032">
    <property type="protein sequence ID" value="ETJ45993.1"/>
    <property type="molecule type" value="Genomic_DNA"/>
</dbReference>